<evidence type="ECO:0000256" key="1">
    <source>
        <dbReference type="SAM" id="MobiDB-lite"/>
    </source>
</evidence>
<proteinExistence type="predicted"/>
<protein>
    <submittedName>
        <fullName evidence="2">Uncharacterized protein</fullName>
    </submittedName>
</protein>
<reference evidence="2 3" key="1">
    <citation type="journal article" date="2011" name="Science">
        <title>The ecoresponsive genome of Daphnia pulex.</title>
        <authorList>
            <person name="Colbourne J.K."/>
            <person name="Pfrender M.E."/>
            <person name="Gilbert D."/>
            <person name="Thomas W.K."/>
            <person name="Tucker A."/>
            <person name="Oakley T.H."/>
            <person name="Tokishita S."/>
            <person name="Aerts A."/>
            <person name="Arnold G.J."/>
            <person name="Basu M.K."/>
            <person name="Bauer D.J."/>
            <person name="Caceres C.E."/>
            <person name="Carmel L."/>
            <person name="Casola C."/>
            <person name="Choi J.H."/>
            <person name="Detter J.C."/>
            <person name="Dong Q."/>
            <person name="Dusheyko S."/>
            <person name="Eads B.D."/>
            <person name="Frohlich T."/>
            <person name="Geiler-Samerotte K.A."/>
            <person name="Gerlach D."/>
            <person name="Hatcher P."/>
            <person name="Jogdeo S."/>
            <person name="Krijgsveld J."/>
            <person name="Kriventseva E.V."/>
            <person name="Kultz D."/>
            <person name="Laforsch C."/>
            <person name="Lindquist E."/>
            <person name="Lopez J."/>
            <person name="Manak J.R."/>
            <person name="Muller J."/>
            <person name="Pangilinan J."/>
            <person name="Patwardhan R.P."/>
            <person name="Pitluck S."/>
            <person name="Pritham E.J."/>
            <person name="Rechtsteiner A."/>
            <person name="Rho M."/>
            <person name="Rogozin I.B."/>
            <person name="Sakarya O."/>
            <person name="Salamov A."/>
            <person name="Schaack S."/>
            <person name="Shapiro H."/>
            <person name="Shiga Y."/>
            <person name="Skalitzky C."/>
            <person name="Smith Z."/>
            <person name="Souvorov A."/>
            <person name="Sung W."/>
            <person name="Tang Z."/>
            <person name="Tsuchiya D."/>
            <person name="Tu H."/>
            <person name="Vos H."/>
            <person name="Wang M."/>
            <person name="Wolf Y.I."/>
            <person name="Yamagata H."/>
            <person name="Yamada T."/>
            <person name="Ye Y."/>
            <person name="Shaw J.R."/>
            <person name="Andrews J."/>
            <person name="Crease T.J."/>
            <person name="Tang H."/>
            <person name="Lucas S.M."/>
            <person name="Robertson H.M."/>
            <person name="Bork P."/>
            <person name="Koonin E.V."/>
            <person name="Zdobnov E.M."/>
            <person name="Grigoriev I.V."/>
            <person name="Lynch M."/>
            <person name="Boore J.L."/>
        </authorList>
    </citation>
    <scope>NUCLEOTIDE SEQUENCE [LARGE SCALE GENOMIC DNA]</scope>
</reference>
<feature type="compositionally biased region" description="Acidic residues" evidence="1">
    <location>
        <begin position="53"/>
        <end position="62"/>
    </location>
</feature>
<dbReference type="HOGENOM" id="CLU_1483432_0_0_1"/>
<name>E9G7U2_DAPPU</name>
<gene>
    <name evidence="2" type="ORF">DAPPUDRAFT_238930</name>
</gene>
<dbReference type="EMBL" id="GL732534">
    <property type="protein sequence ID" value="EFX84600.1"/>
    <property type="molecule type" value="Genomic_DNA"/>
</dbReference>
<organism evidence="2 3">
    <name type="scientific">Daphnia pulex</name>
    <name type="common">Water flea</name>
    <dbReference type="NCBI Taxonomy" id="6669"/>
    <lineage>
        <taxon>Eukaryota</taxon>
        <taxon>Metazoa</taxon>
        <taxon>Ecdysozoa</taxon>
        <taxon>Arthropoda</taxon>
        <taxon>Crustacea</taxon>
        <taxon>Branchiopoda</taxon>
        <taxon>Diplostraca</taxon>
        <taxon>Cladocera</taxon>
        <taxon>Anomopoda</taxon>
        <taxon>Daphniidae</taxon>
        <taxon>Daphnia</taxon>
    </lineage>
</organism>
<feature type="compositionally biased region" description="Basic and acidic residues" evidence="1">
    <location>
        <begin position="26"/>
        <end position="52"/>
    </location>
</feature>
<feature type="region of interest" description="Disordered" evidence="1">
    <location>
        <begin position="1"/>
        <end position="62"/>
    </location>
</feature>
<dbReference type="InParanoid" id="E9G7U2"/>
<dbReference type="Proteomes" id="UP000000305">
    <property type="component" value="Unassembled WGS sequence"/>
</dbReference>
<dbReference type="AlphaFoldDB" id="E9G7U2"/>
<accession>E9G7U2</accession>
<keyword evidence="3" id="KW-1185">Reference proteome</keyword>
<feature type="region of interest" description="Disordered" evidence="1">
    <location>
        <begin position="158"/>
        <end position="182"/>
    </location>
</feature>
<evidence type="ECO:0000313" key="3">
    <source>
        <dbReference type="Proteomes" id="UP000000305"/>
    </source>
</evidence>
<evidence type="ECO:0000313" key="2">
    <source>
        <dbReference type="EMBL" id="EFX84600.1"/>
    </source>
</evidence>
<dbReference type="KEGG" id="dpx:DAPPUDRAFT_238930"/>
<sequence length="182" mass="20957">MTPHTPASAIQLENKKRNQRRKRKQKLEEKKQKLEEKRKQEKKNREKAREEDNRSEEDDDEFKVDIHWVNVEHIKIEVCYHQTALSSFNQPSDPTQDGVTGKKNSTIWKVFQQVSVDPGGGKFCYAASPSLFADSSPDENMSDSKKARYKDYTSLPDHFELSKTPSSLSYKGGPQQGTKSCY</sequence>